<evidence type="ECO:0000256" key="3">
    <source>
        <dbReference type="ARBA" id="ARBA00019696"/>
    </source>
</evidence>
<dbReference type="InterPro" id="IPR021629">
    <property type="entry name" value="Mediator_Med23"/>
</dbReference>
<evidence type="ECO:0000313" key="9">
    <source>
        <dbReference type="Proteomes" id="UP001187531"/>
    </source>
</evidence>
<evidence type="ECO:0000313" key="8">
    <source>
        <dbReference type="EMBL" id="KAK2720567.1"/>
    </source>
</evidence>
<evidence type="ECO:0000256" key="7">
    <source>
        <dbReference type="ARBA" id="ARBA00031961"/>
    </source>
</evidence>
<reference evidence="8" key="1">
    <citation type="submission" date="2023-07" db="EMBL/GenBank/DDBJ databases">
        <title>Chromosome-level genome assembly of Artemia franciscana.</title>
        <authorList>
            <person name="Jo E."/>
        </authorList>
    </citation>
    <scope>NUCLEOTIDE SEQUENCE</scope>
    <source>
        <tissue evidence="8">Whole body</tissue>
    </source>
</reference>
<protein>
    <recommendedName>
        <fullName evidence="3">Mediator of RNA polymerase II transcription subunit 23</fullName>
    </recommendedName>
    <alternativeName>
        <fullName evidence="7">Mediator complex subunit 23</fullName>
    </alternativeName>
</protein>
<keyword evidence="4" id="KW-0805">Transcription regulation</keyword>
<dbReference type="EMBL" id="JAVRJZ010000007">
    <property type="protein sequence ID" value="KAK2720567.1"/>
    <property type="molecule type" value="Genomic_DNA"/>
</dbReference>
<keyword evidence="5" id="KW-0804">Transcription</keyword>
<evidence type="ECO:0000256" key="1">
    <source>
        <dbReference type="ARBA" id="ARBA00004123"/>
    </source>
</evidence>
<comment type="subcellular location">
    <subcellularLocation>
        <location evidence="1">Nucleus</location>
    </subcellularLocation>
</comment>
<evidence type="ECO:0000256" key="6">
    <source>
        <dbReference type="ARBA" id="ARBA00023242"/>
    </source>
</evidence>
<dbReference type="PANTHER" id="PTHR12691">
    <property type="entry name" value="MEDIATOR OF RNA POLYMERASE II TRANSCRIPTION SUBUNIT 23"/>
    <property type="match status" value="1"/>
</dbReference>
<comment type="similarity">
    <text evidence="2">Belongs to the Mediator complex subunit 23 family.</text>
</comment>
<dbReference type="GO" id="GO:0016592">
    <property type="term" value="C:mediator complex"/>
    <property type="evidence" value="ECO:0007669"/>
    <property type="project" value="TreeGrafter"/>
</dbReference>
<dbReference type="PANTHER" id="PTHR12691:SF10">
    <property type="entry name" value="MEDIATOR OF RNA POLYMERASE II TRANSCRIPTION SUBUNIT 23"/>
    <property type="match status" value="1"/>
</dbReference>
<dbReference type="GO" id="GO:0005667">
    <property type="term" value="C:transcription regulator complex"/>
    <property type="evidence" value="ECO:0007669"/>
    <property type="project" value="TreeGrafter"/>
</dbReference>
<keyword evidence="9" id="KW-1185">Reference proteome</keyword>
<dbReference type="GO" id="GO:0006357">
    <property type="term" value="P:regulation of transcription by RNA polymerase II"/>
    <property type="evidence" value="ECO:0007669"/>
    <property type="project" value="TreeGrafter"/>
</dbReference>
<name>A0AA88L859_ARTSF</name>
<gene>
    <name evidence="8" type="ORF">QYM36_004445</name>
</gene>
<evidence type="ECO:0000256" key="2">
    <source>
        <dbReference type="ARBA" id="ARBA00010222"/>
    </source>
</evidence>
<dbReference type="GO" id="GO:0010628">
    <property type="term" value="P:positive regulation of gene expression"/>
    <property type="evidence" value="ECO:0007669"/>
    <property type="project" value="TreeGrafter"/>
</dbReference>
<organism evidence="8 9">
    <name type="scientific">Artemia franciscana</name>
    <name type="common">Brine shrimp</name>
    <name type="synonym">Artemia sanfranciscana</name>
    <dbReference type="NCBI Taxonomy" id="6661"/>
    <lineage>
        <taxon>Eukaryota</taxon>
        <taxon>Metazoa</taxon>
        <taxon>Ecdysozoa</taxon>
        <taxon>Arthropoda</taxon>
        <taxon>Crustacea</taxon>
        <taxon>Branchiopoda</taxon>
        <taxon>Anostraca</taxon>
        <taxon>Artemiidae</taxon>
        <taxon>Artemia</taxon>
    </lineage>
</organism>
<sequence>MTTENEVSNLVSDLTKINTVEEGFSPFLILNQEEDTARWESLQSDLGAAIQRNPPEFVDLGLKQLAHGISTQVVHTRARKLFLLLEELIKLGIVPARKVFDILLANEKLSPHNEFYWNGTFRLIYKIISDVDYKGVREIMKVCLEKARLLPNAYDLGLHLQVAALQKVMEKICDRKECLLPAYFVVNEIEKMYPENKNWPNWVCLQKAHLPFNNNGQLRNA</sequence>
<evidence type="ECO:0000256" key="5">
    <source>
        <dbReference type="ARBA" id="ARBA00023163"/>
    </source>
</evidence>
<keyword evidence="6" id="KW-0539">Nucleus</keyword>
<dbReference type="Pfam" id="PF11573">
    <property type="entry name" value="Med23"/>
    <property type="match status" value="1"/>
</dbReference>
<accession>A0AA88L859</accession>
<proteinExistence type="inferred from homology"/>
<dbReference type="Proteomes" id="UP001187531">
    <property type="component" value="Unassembled WGS sequence"/>
</dbReference>
<dbReference type="AlphaFoldDB" id="A0AA88L859"/>
<comment type="caution">
    <text evidence="8">The sequence shown here is derived from an EMBL/GenBank/DDBJ whole genome shotgun (WGS) entry which is preliminary data.</text>
</comment>
<evidence type="ECO:0000256" key="4">
    <source>
        <dbReference type="ARBA" id="ARBA00023015"/>
    </source>
</evidence>